<feature type="region of interest" description="Disordered" evidence="1">
    <location>
        <begin position="81"/>
        <end position="100"/>
    </location>
</feature>
<dbReference type="EMBL" id="MF417892">
    <property type="protein sequence ID" value="ASN69548.1"/>
    <property type="molecule type" value="Genomic_DNA"/>
</dbReference>
<proteinExistence type="predicted"/>
<reference evidence="2" key="1">
    <citation type="submission" date="2017-06" db="EMBL/GenBank/DDBJ databases">
        <title>Novel phages from South African skin metaviromes.</title>
        <authorList>
            <person name="van Zyl L.J."/>
            <person name="Abrahams Y."/>
            <person name="Stander E.A."/>
            <person name="Kirby B.M."/>
            <person name="Clavaud C."/>
            <person name="Farcet C."/>
            <person name="Breton L."/>
            <person name="Trindade M.I."/>
        </authorList>
    </citation>
    <scope>NUCLEOTIDE SEQUENCE</scope>
</reference>
<organism evidence="2">
    <name type="scientific">uncultured Caudovirales phage</name>
    <dbReference type="NCBI Taxonomy" id="2100421"/>
    <lineage>
        <taxon>Viruses</taxon>
        <taxon>Duplodnaviria</taxon>
        <taxon>Heunggongvirae</taxon>
        <taxon>Uroviricota</taxon>
        <taxon>Caudoviricetes</taxon>
        <taxon>Peduoviridae</taxon>
        <taxon>Maltschvirus</taxon>
        <taxon>Maltschvirus maltsch</taxon>
    </lineage>
</organism>
<accession>A0A2H4JB55</accession>
<protein>
    <submittedName>
        <fullName evidence="2">Uncharacterized protein</fullName>
    </submittedName>
</protein>
<evidence type="ECO:0000256" key="1">
    <source>
        <dbReference type="SAM" id="MobiDB-lite"/>
    </source>
</evidence>
<gene>
    <name evidence="2" type="ORF">2F2_3</name>
</gene>
<feature type="compositionally biased region" description="Low complexity" evidence="1">
    <location>
        <begin position="88"/>
        <end position="100"/>
    </location>
</feature>
<evidence type="ECO:0000313" key="2">
    <source>
        <dbReference type="EMBL" id="ASN69548.1"/>
    </source>
</evidence>
<name>A0A2H4JB55_9CAUD</name>
<sequence length="100" mass="10992">MSITNEDRIKIREQICSNLIFQGITCPIQLISTAKEVEKFILLEDEEVMQFDISCLSRDKASLRGALLEFLRQTRAEQLAPFDTNPTASGSGASGGAISI</sequence>